<dbReference type="Pfam" id="PF06841">
    <property type="entry name" value="Phage_T4_gp19"/>
    <property type="match status" value="1"/>
</dbReference>
<reference evidence="1" key="1">
    <citation type="journal article" date="2018" name="Int. J. Syst. Evol. Microbiol.">
        <title>Jatrophihabitans telluris sp. nov., isolated from sediment soil of lava forest wetlands and the emended description of the genus Jatrophihabitans.</title>
        <authorList>
            <person name="Lee K.C."/>
            <person name="Suh M.K."/>
            <person name="Eom M.K."/>
            <person name="Kim K.K."/>
            <person name="Kim J.S."/>
            <person name="Kim D.S."/>
            <person name="Ko S.H."/>
            <person name="Shin Y.K."/>
            <person name="Lee J.S."/>
        </authorList>
    </citation>
    <scope>NUCLEOTIDE SEQUENCE</scope>
    <source>
        <strain evidence="1">N237</strain>
    </source>
</reference>
<dbReference type="RefSeq" id="WP_249771278.1">
    <property type="nucleotide sequence ID" value="NZ_CP097332.1"/>
</dbReference>
<proteinExistence type="predicted"/>
<gene>
    <name evidence="1" type="ORF">M6D93_17685</name>
</gene>
<reference evidence="1" key="2">
    <citation type="submission" date="2022-05" db="EMBL/GenBank/DDBJ databases">
        <authorList>
            <person name="Kim J.-S."/>
            <person name="Lee K."/>
            <person name="Suh M."/>
            <person name="Eom M."/>
            <person name="Kim J.-S."/>
            <person name="Kim D.-S."/>
            <person name="Ko S.-H."/>
            <person name="Shin Y."/>
            <person name="Lee J.-S."/>
        </authorList>
    </citation>
    <scope>NUCLEOTIDE SEQUENCE</scope>
    <source>
        <strain evidence="1">N237</strain>
    </source>
</reference>
<accession>A0ABY4QZ30</accession>
<keyword evidence="2" id="KW-1185">Reference proteome</keyword>
<protein>
    <submittedName>
        <fullName evidence="1">Phage tail protein</fullName>
    </submittedName>
</protein>
<dbReference type="PANTHER" id="PTHR38009:SF1">
    <property type="entry name" value="CONSERVED HYPOTHETICAL PHAGE TAIL PROTEIN"/>
    <property type="match status" value="1"/>
</dbReference>
<dbReference type="EMBL" id="CP097332">
    <property type="protein sequence ID" value="UQX88104.1"/>
    <property type="molecule type" value="Genomic_DNA"/>
</dbReference>
<name>A0ABY4QZ30_9ACTN</name>
<sequence>MPQVSVRAKRVDPFKNFRFKVKFSDSTDYIAYVSKISGFKRTTEVIRHRNGGDPATSYKLPGRTEYDPLILERAVTADTVLEQWANRTWSFRNAAGGLEASLQDFRRDLTVDVFDESGQKVLAYQVFNCWVSEYQPVADFDSNANAISLQHVKLENEGWVRDLDVVAPSDLRFDDPVG</sequence>
<evidence type="ECO:0000313" key="2">
    <source>
        <dbReference type="Proteomes" id="UP001056336"/>
    </source>
</evidence>
<dbReference type="InterPro" id="IPR010667">
    <property type="entry name" value="Phage_T4_Gp19"/>
</dbReference>
<dbReference type="Proteomes" id="UP001056336">
    <property type="component" value="Chromosome"/>
</dbReference>
<dbReference type="InterPro" id="IPR011747">
    <property type="entry name" value="CHP02241"/>
</dbReference>
<evidence type="ECO:0000313" key="1">
    <source>
        <dbReference type="EMBL" id="UQX88104.1"/>
    </source>
</evidence>
<dbReference type="NCBIfam" id="TIGR02241">
    <property type="entry name" value="conserved hypothetical phage tail region protein"/>
    <property type="match status" value="1"/>
</dbReference>
<organism evidence="1 2">
    <name type="scientific">Jatrophihabitans telluris</name>
    <dbReference type="NCBI Taxonomy" id="2038343"/>
    <lineage>
        <taxon>Bacteria</taxon>
        <taxon>Bacillati</taxon>
        <taxon>Actinomycetota</taxon>
        <taxon>Actinomycetes</taxon>
        <taxon>Jatrophihabitantales</taxon>
        <taxon>Jatrophihabitantaceae</taxon>
        <taxon>Jatrophihabitans</taxon>
    </lineage>
</organism>
<dbReference type="PANTHER" id="PTHR38009">
    <property type="entry name" value="CONSERVED HYPOTHETICAL PHAGE TAIL PROTEIN"/>
    <property type="match status" value="1"/>
</dbReference>